<feature type="chain" id="PRO_5003263495" evidence="1">
    <location>
        <begin position="22"/>
        <end position="105"/>
    </location>
</feature>
<accession>F0WL31</accession>
<organism evidence="2">
    <name type="scientific">Albugo laibachii Nc14</name>
    <dbReference type="NCBI Taxonomy" id="890382"/>
    <lineage>
        <taxon>Eukaryota</taxon>
        <taxon>Sar</taxon>
        <taxon>Stramenopiles</taxon>
        <taxon>Oomycota</taxon>
        <taxon>Peronosporomycetes</taxon>
        <taxon>Albuginales</taxon>
        <taxon>Albuginaceae</taxon>
        <taxon>Albugo</taxon>
    </lineage>
</organism>
<name>F0WL31_9STRA</name>
<reference evidence="2" key="1">
    <citation type="journal article" date="2011" name="PLoS Biol.">
        <title>Gene gain and loss during evolution of obligate parasitism in the white rust pathogen of Arabidopsis thaliana.</title>
        <authorList>
            <person name="Kemen E."/>
            <person name="Gardiner A."/>
            <person name="Schultz-Larsen T."/>
            <person name="Kemen A.C."/>
            <person name="Balmuth A.L."/>
            <person name="Robert-Seilaniantz A."/>
            <person name="Bailey K."/>
            <person name="Holub E."/>
            <person name="Studholme D.J."/>
            <person name="Maclean D."/>
            <person name="Jones J.D."/>
        </authorList>
    </citation>
    <scope>NUCLEOTIDE SEQUENCE</scope>
</reference>
<dbReference type="EMBL" id="FR824185">
    <property type="protein sequence ID" value="CCA21991.1"/>
    <property type="molecule type" value="Genomic_DNA"/>
</dbReference>
<sequence length="105" mass="12000">MSIKLRLCALTLAVLISSSKTFQDNDMSFLSGVLSVSPGRNNQFTTCHNCIVRAVGINQLRLIKSTADFRMYWFTGHPDIPTAYIWHCNVRTICTSYQAYLRYSR</sequence>
<feature type="signal peptide" evidence="1">
    <location>
        <begin position="1"/>
        <end position="21"/>
    </location>
</feature>
<evidence type="ECO:0000313" key="2">
    <source>
        <dbReference type="EMBL" id="CCA21991.1"/>
    </source>
</evidence>
<reference evidence="2" key="2">
    <citation type="submission" date="2011-02" db="EMBL/GenBank/DDBJ databases">
        <authorList>
            <person name="MacLean D."/>
        </authorList>
    </citation>
    <scope>NUCLEOTIDE SEQUENCE</scope>
</reference>
<evidence type="ECO:0000256" key="1">
    <source>
        <dbReference type="SAM" id="SignalP"/>
    </source>
</evidence>
<keyword evidence="1" id="KW-0732">Signal</keyword>
<gene>
    <name evidence="2" type="primary">AlNc14C140G13405</name>
    <name evidence="2" type="ORF">ALNC14_081340</name>
</gene>
<dbReference type="HOGENOM" id="CLU_2241624_0_0_1"/>
<dbReference type="AlphaFoldDB" id="F0WL31"/>
<protein>
    <submittedName>
        <fullName evidence="2">CHXC21</fullName>
    </submittedName>
</protein>
<proteinExistence type="predicted"/>